<keyword evidence="2" id="KW-0812">Transmembrane</keyword>
<dbReference type="AlphaFoldDB" id="A0AAV5EVT5"/>
<dbReference type="InterPro" id="IPR017972">
    <property type="entry name" value="Cyt_P450_CS"/>
</dbReference>
<dbReference type="PRINTS" id="PR00463">
    <property type="entry name" value="EP450I"/>
</dbReference>
<dbReference type="Proteomes" id="UP001054889">
    <property type="component" value="Unassembled WGS sequence"/>
</dbReference>
<evidence type="ECO:0000256" key="2">
    <source>
        <dbReference type="ARBA" id="ARBA00022692"/>
    </source>
</evidence>
<gene>
    <name evidence="7" type="primary">gb15553</name>
    <name evidence="7" type="ORF">PR202_gb15553</name>
</gene>
<dbReference type="GO" id="GO:0016709">
    <property type="term" value="F:oxidoreductase activity, acting on paired donors, with incorporation or reduction of molecular oxygen, NAD(P)H as one donor, and incorporation of one atom of oxygen"/>
    <property type="evidence" value="ECO:0007669"/>
    <property type="project" value="TreeGrafter"/>
</dbReference>
<dbReference type="InterPro" id="IPR051103">
    <property type="entry name" value="Plant_metabolite_P450s"/>
</dbReference>
<evidence type="ECO:0000256" key="1">
    <source>
        <dbReference type="ARBA" id="ARBA00004167"/>
    </source>
</evidence>
<keyword evidence="3 6" id="KW-0479">Metal-binding</keyword>
<keyword evidence="5" id="KW-0472">Membrane</keyword>
<keyword evidence="6" id="KW-0349">Heme</keyword>
<reference evidence="7" key="1">
    <citation type="journal article" date="2018" name="DNA Res.">
        <title>Multiple hybrid de novo genome assembly of finger millet, an orphan allotetraploid crop.</title>
        <authorList>
            <person name="Hatakeyama M."/>
            <person name="Aluri S."/>
            <person name="Balachadran M.T."/>
            <person name="Sivarajan S.R."/>
            <person name="Patrignani A."/>
            <person name="Gruter S."/>
            <person name="Poveda L."/>
            <person name="Shimizu-Inatsugi R."/>
            <person name="Baeten J."/>
            <person name="Francoijs K.J."/>
            <person name="Nataraja K.N."/>
            <person name="Reddy Y.A.N."/>
            <person name="Phadnis S."/>
            <person name="Ravikumar R.L."/>
            <person name="Schlapbach R."/>
            <person name="Sreeman S.M."/>
            <person name="Shimizu K.K."/>
        </authorList>
    </citation>
    <scope>NUCLEOTIDE SEQUENCE</scope>
</reference>
<keyword evidence="6" id="KW-0408">Iron</keyword>
<evidence type="ECO:0000313" key="7">
    <source>
        <dbReference type="EMBL" id="GJN27523.1"/>
    </source>
</evidence>
<dbReference type="Pfam" id="PF00067">
    <property type="entry name" value="p450"/>
    <property type="match status" value="1"/>
</dbReference>
<dbReference type="PROSITE" id="PS00086">
    <property type="entry name" value="CYTOCHROME_P450"/>
    <property type="match status" value="1"/>
</dbReference>
<dbReference type="EMBL" id="BQKI01000079">
    <property type="protein sequence ID" value="GJN27523.1"/>
    <property type="molecule type" value="Genomic_DNA"/>
</dbReference>
<comment type="similarity">
    <text evidence="6">Belongs to the cytochrome P450 family.</text>
</comment>
<evidence type="ECO:0000256" key="3">
    <source>
        <dbReference type="ARBA" id="ARBA00022723"/>
    </source>
</evidence>
<dbReference type="InterPro" id="IPR036396">
    <property type="entry name" value="Cyt_P450_sf"/>
</dbReference>
<keyword evidence="8" id="KW-1185">Reference proteome</keyword>
<accession>A0AAV5EVT5</accession>
<keyword evidence="6" id="KW-0503">Monooxygenase</keyword>
<comment type="subcellular location">
    <subcellularLocation>
        <location evidence="1">Membrane</location>
        <topology evidence="1">Single-pass membrane protein</topology>
    </subcellularLocation>
</comment>
<dbReference type="InterPro" id="IPR002401">
    <property type="entry name" value="Cyt_P450_E_grp-I"/>
</dbReference>
<dbReference type="GO" id="GO:0005506">
    <property type="term" value="F:iron ion binding"/>
    <property type="evidence" value="ECO:0007669"/>
    <property type="project" value="InterPro"/>
</dbReference>
<name>A0AAV5EVT5_ELECO</name>
<dbReference type="GO" id="GO:0016020">
    <property type="term" value="C:membrane"/>
    <property type="evidence" value="ECO:0007669"/>
    <property type="project" value="UniProtKB-SubCell"/>
</dbReference>
<evidence type="ECO:0000256" key="4">
    <source>
        <dbReference type="ARBA" id="ARBA00022989"/>
    </source>
</evidence>
<dbReference type="InterPro" id="IPR001128">
    <property type="entry name" value="Cyt_P450"/>
</dbReference>
<dbReference type="GO" id="GO:0020037">
    <property type="term" value="F:heme binding"/>
    <property type="evidence" value="ECO:0007669"/>
    <property type="project" value="InterPro"/>
</dbReference>
<evidence type="ECO:0000313" key="8">
    <source>
        <dbReference type="Proteomes" id="UP001054889"/>
    </source>
</evidence>
<reference evidence="7" key="2">
    <citation type="submission" date="2021-12" db="EMBL/GenBank/DDBJ databases">
        <title>Resequencing data analysis of finger millet.</title>
        <authorList>
            <person name="Hatakeyama M."/>
            <person name="Aluri S."/>
            <person name="Balachadran M.T."/>
            <person name="Sivarajan S.R."/>
            <person name="Poveda L."/>
            <person name="Shimizu-Inatsugi R."/>
            <person name="Schlapbach R."/>
            <person name="Sreeman S.M."/>
            <person name="Shimizu K.K."/>
        </authorList>
    </citation>
    <scope>NUCLEOTIDE SEQUENCE</scope>
</reference>
<sequence length="75" mass="8652">MMPFGAGRRVCPGLAAAMLHLEYFVGNLVREFEWCEPDRDEEVDLAEFRGFFFTIMNRQLRARLVPRGRGSARST</sequence>
<organism evidence="7 8">
    <name type="scientific">Eleusine coracana subsp. coracana</name>
    <dbReference type="NCBI Taxonomy" id="191504"/>
    <lineage>
        <taxon>Eukaryota</taxon>
        <taxon>Viridiplantae</taxon>
        <taxon>Streptophyta</taxon>
        <taxon>Embryophyta</taxon>
        <taxon>Tracheophyta</taxon>
        <taxon>Spermatophyta</taxon>
        <taxon>Magnoliopsida</taxon>
        <taxon>Liliopsida</taxon>
        <taxon>Poales</taxon>
        <taxon>Poaceae</taxon>
        <taxon>PACMAD clade</taxon>
        <taxon>Chloridoideae</taxon>
        <taxon>Cynodonteae</taxon>
        <taxon>Eleusininae</taxon>
        <taxon>Eleusine</taxon>
    </lineage>
</organism>
<protein>
    <submittedName>
        <fullName evidence="7">Uncharacterized protein</fullName>
    </submittedName>
</protein>
<keyword evidence="4" id="KW-1133">Transmembrane helix</keyword>
<proteinExistence type="inferred from homology"/>
<evidence type="ECO:0000256" key="6">
    <source>
        <dbReference type="RuleBase" id="RU000461"/>
    </source>
</evidence>
<dbReference type="PANTHER" id="PTHR24298">
    <property type="entry name" value="FLAVONOID 3'-MONOOXYGENASE-RELATED"/>
    <property type="match status" value="1"/>
</dbReference>
<dbReference type="PANTHER" id="PTHR24298:SF366">
    <property type="entry name" value="OS06G0328900 PROTEIN"/>
    <property type="match status" value="1"/>
</dbReference>
<dbReference type="SUPFAM" id="SSF48264">
    <property type="entry name" value="Cytochrome P450"/>
    <property type="match status" value="1"/>
</dbReference>
<comment type="caution">
    <text evidence="7">The sequence shown here is derived from an EMBL/GenBank/DDBJ whole genome shotgun (WGS) entry which is preliminary data.</text>
</comment>
<evidence type="ECO:0000256" key="5">
    <source>
        <dbReference type="ARBA" id="ARBA00023136"/>
    </source>
</evidence>
<dbReference type="Gene3D" id="1.10.630.10">
    <property type="entry name" value="Cytochrome P450"/>
    <property type="match status" value="1"/>
</dbReference>
<keyword evidence="6" id="KW-0560">Oxidoreductase</keyword>